<protein>
    <submittedName>
        <fullName evidence="1">Uncharacterized protein</fullName>
    </submittedName>
</protein>
<dbReference type="KEGG" id="sng:SNE_A13660"/>
<accession>F8L8V0</accession>
<proteinExistence type="predicted"/>
<reference key="1">
    <citation type="journal article" date="2011" name="Mol. Biol. Evol.">
        <title>Unity in variety -- the pan-genome of the Chlamydiae.</title>
        <authorList>
            <person name="Collingro A."/>
            <person name="Tischler P."/>
            <person name="Weinmaier T."/>
            <person name="Penz T."/>
            <person name="Heinz E."/>
            <person name="Brunham R.C."/>
            <person name="Read T.D."/>
            <person name="Bavoil P.M."/>
            <person name="Sachse K."/>
            <person name="Kahane S."/>
            <person name="Friedman M.G."/>
            <person name="Rattei T."/>
            <person name="Myers G.S.A."/>
            <person name="Horn M."/>
        </authorList>
    </citation>
    <scope>NUCLEOTIDE SEQUENCE</scope>
    <source>
        <strain>Z</strain>
    </source>
</reference>
<evidence type="ECO:0000313" key="2">
    <source>
        <dbReference type="Proteomes" id="UP000000496"/>
    </source>
</evidence>
<dbReference type="HOGENOM" id="CLU_3398482_0_0_0"/>
<keyword evidence="2" id="KW-1185">Reference proteome</keyword>
<sequence>MRISLNIKSTEAAEDQSSEVGWGEVLIISLR</sequence>
<gene>
    <name evidence="1" type="ordered locus">SNE_A13660</name>
</gene>
<dbReference type="EMBL" id="FR872582">
    <property type="protein sequence ID" value="CCB89243.1"/>
    <property type="molecule type" value="Genomic_DNA"/>
</dbReference>
<reference evidence="1 2" key="2">
    <citation type="journal article" date="2011" name="Mol. Biol. Evol.">
        <title>Unity in variety--the pan-genome of the Chlamydiae.</title>
        <authorList>
            <person name="Collingro A."/>
            <person name="Tischler P."/>
            <person name="Weinmaier T."/>
            <person name="Penz T."/>
            <person name="Heinz E."/>
            <person name="Brunham R.C."/>
            <person name="Read T.D."/>
            <person name="Bavoil P.M."/>
            <person name="Sachse K."/>
            <person name="Kahane S."/>
            <person name="Friedman M.G."/>
            <person name="Rattei T."/>
            <person name="Myers G.S."/>
            <person name="Horn M."/>
        </authorList>
    </citation>
    <scope>NUCLEOTIDE SEQUENCE [LARGE SCALE GENOMIC DNA]</scope>
    <source>
        <strain evidence="2">ATCC VR-1471 / Z</strain>
    </source>
</reference>
<dbReference type="Proteomes" id="UP000000496">
    <property type="component" value="Chromosome gsn.131"/>
</dbReference>
<organism evidence="1 2">
    <name type="scientific">Simkania negevensis (strain ATCC VR-1471 / DSM 27360 / Z)</name>
    <dbReference type="NCBI Taxonomy" id="331113"/>
    <lineage>
        <taxon>Bacteria</taxon>
        <taxon>Pseudomonadati</taxon>
        <taxon>Chlamydiota</taxon>
        <taxon>Chlamydiia</taxon>
        <taxon>Parachlamydiales</taxon>
        <taxon>Simkaniaceae</taxon>
        <taxon>Simkania</taxon>
    </lineage>
</organism>
<dbReference type="AlphaFoldDB" id="F8L8V0"/>
<name>F8L8V0_SIMNZ</name>
<evidence type="ECO:0000313" key="1">
    <source>
        <dbReference type="EMBL" id="CCB89243.1"/>
    </source>
</evidence>